<dbReference type="InterPro" id="IPR043128">
    <property type="entry name" value="Rev_trsase/Diguanyl_cyclase"/>
</dbReference>
<comment type="caution">
    <text evidence="1">The sequence shown here is derived from an EMBL/GenBank/DDBJ whole genome shotgun (WGS) entry which is preliminary data.</text>
</comment>
<sequence length="77" mass="8218">MSECFATPAYLLASARPPAVFQKIMSTIFAGIPGVVVFQDDIVVHGATPAVQDERLARVLDILASHNLTLNGGPIRQ</sequence>
<protein>
    <recommendedName>
        <fullName evidence="3">Reverse transcriptase</fullName>
    </recommendedName>
</protein>
<dbReference type="SUPFAM" id="SSF56672">
    <property type="entry name" value="DNA/RNA polymerases"/>
    <property type="match status" value="1"/>
</dbReference>
<dbReference type="Proteomes" id="UP001331515">
    <property type="component" value="Unassembled WGS sequence"/>
</dbReference>
<dbReference type="InterPro" id="IPR043502">
    <property type="entry name" value="DNA/RNA_pol_sf"/>
</dbReference>
<dbReference type="EMBL" id="JAURVH010001534">
    <property type="protein sequence ID" value="KAK5895591.1"/>
    <property type="molecule type" value="Genomic_DNA"/>
</dbReference>
<reference evidence="1 2" key="1">
    <citation type="journal article" date="2023" name="Mol. Biol. Evol.">
        <title>Genomics of Secondarily Temperate Adaptation in the Only Non-Antarctic Icefish.</title>
        <authorList>
            <person name="Rivera-Colon A.G."/>
            <person name="Rayamajhi N."/>
            <person name="Minhas B.F."/>
            <person name="Madrigal G."/>
            <person name="Bilyk K.T."/>
            <person name="Yoon V."/>
            <person name="Hune M."/>
            <person name="Gregory S."/>
            <person name="Cheng C.H.C."/>
            <person name="Catchen J.M."/>
        </authorList>
    </citation>
    <scope>NUCLEOTIDE SEQUENCE [LARGE SCALE GENOMIC DNA]</scope>
    <source>
        <tissue evidence="1">White muscle</tissue>
    </source>
</reference>
<dbReference type="AlphaFoldDB" id="A0AAN8C136"/>
<evidence type="ECO:0000313" key="1">
    <source>
        <dbReference type="EMBL" id="KAK5895591.1"/>
    </source>
</evidence>
<evidence type="ECO:0000313" key="2">
    <source>
        <dbReference type="Proteomes" id="UP001331515"/>
    </source>
</evidence>
<evidence type="ECO:0008006" key="3">
    <source>
        <dbReference type="Google" id="ProtNLM"/>
    </source>
</evidence>
<keyword evidence="2" id="KW-1185">Reference proteome</keyword>
<name>A0AAN8C136_CHAGU</name>
<organism evidence="1 2">
    <name type="scientific">Champsocephalus gunnari</name>
    <name type="common">Mackerel icefish</name>
    <dbReference type="NCBI Taxonomy" id="52237"/>
    <lineage>
        <taxon>Eukaryota</taxon>
        <taxon>Metazoa</taxon>
        <taxon>Chordata</taxon>
        <taxon>Craniata</taxon>
        <taxon>Vertebrata</taxon>
        <taxon>Euteleostomi</taxon>
        <taxon>Actinopterygii</taxon>
        <taxon>Neopterygii</taxon>
        <taxon>Teleostei</taxon>
        <taxon>Neoteleostei</taxon>
        <taxon>Acanthomorphata</taxon>
        <taxon>Eupercaria</taxon>
        <taxon>Perciformes</taxon>
        <taxon>Notothenioidei</taxon>
        <taxon>Channichthyidae</taxon>
        <taxon>Champsocephalus</taxon>
    </lineage>
</organism>
<accession>A0AAN8C136</accession>
<dbReference type="Gene3D" id="3.30.70.270">
    <property type="match status" value="1"/>
</dbReference>
<gene>
    <name evidence="1" type="ORF">CgunFtcFv8_009272</name>
</gene>
<proteinExistence type="predicted"/>